<organism evidence="3 5">
    <name type="scientific">Dracunculus medinensis</name>
    <name type="common">Guinea worm</name>
    <dbReference type="NCBI Taxonomy" id="318479"/>
    <lineage>
        <taxon>Eukaryota</taxon>
        <taxon>Metazoa</taxon>
        <taxon>Ecdysozoa</taxon>
        <taxon>Nematoda</taxon>
        <taxon>Chromadorea</taxon>
        <taxon>Rhabditida</taxon>
        <taxon>Spirurina</taxon>
        <taxon>Dracunculoidea</taxon>
        <taxon>Dracunculidae</taxon>
        <taxon>Dracunculus</taxon>
    </lineage>
</organism>
<reference evidence="2 4" key="2">
    <citation type="submission" date="2018-11" db="EMBL/GenBank/DDBJ databases">
        <authorList>
            <consortium name="Pathogen Informatics"/>
        </authorList>
    </citation>
    <scope>NUCLEOTIDE SEQUENCE [LARGE SCALE GENOMIC DNA]</scope>
</reference>
<reference evidence="5" key="1">
    <citation type="submission" date="2017-02" db="UniProtKB">
        <authorList>
            <consortium name="WormBaseParasite"/>
        </authorList>
    </citation>
    <scope>IDENTIFICATION</scope>
</reference>
<proteinExistence type="predicted"/>
<dbReference type="InterPro" id="IPR057475">
    <property type="entry name" value="CUT_C"/>
</dbReference>
<dbReference type="Proteomes" id="UP000038040">
    <property type="component" value="Unplaced"/>
</dbReference>
<sequence>MLSCICISKVAIISDQSVMCYSDQMLVNLEFVEPFDGLIYIDESYNKEWCKWEGTSSLYLNLSIPTIDANKDAKSCKTSIKQSTGEISVSLIINPMRTVIVNGVTNLEVRCLYIVDDITVTLARITMKGISEQTGVVTGSGGTPAFLIQILDGHGIEGQAITEASVGQKITMDVLLKDTAIYDFVAHSCYAHDGTNSPDASVQIIDANGCGVKLARAIDVPVMVSQAKIGEPKHVYVHMYGFQFTSSQYVHFECQVRPCVHTCMRKQCDIANNNKFTSMRQLFRKLRDANSMQQLKLQTVLQMKPQIPFTSEFHFAFEGESATSNQASTRILLHRIIFHACNRFG</sequence>
<evidence type="ECO:0000259" key="1">
    <source>
        <dbReference type="PROSITE" id="PS51034"/>
    </source>
</evidence>
<dbReference type="OrthoDB" id="6432511at2759"/>
<feature type="domain" description="ZP" evidence="1">
    <location>
        <begin position="19"/>
        <end position="275"/>
    </location>
</feature>
<protein>
    <submittedName>
        <fullName evidence="5">ZP domain-containing protein</fullName>
    </submittedName>
</protein>
<evidence type="ECO:0000313" key="5">
    <source>
        <dbReference type="WBParaSite" id="DME_0000048101-mRNA-1"/>
    </source>
</evidence>
<dbReference type="Pfam" id="PF25301">
    <property type="entry name" value="CUT_C"/>
    <property type="match status" value="1"/>
</dbReference>
<evidence type="ECO:0000313" key="2">
    <source>
        <dbReference type="EMBL" id="VDN54868.1"/>
    </source>
</evidence>
<dbReference type="PANTHER" id="PTHR46560">
    <property type="entry name" value="CYPHER, ISOFORM B"/>
    <property type="match status" value="1"/>
</dbReference>
<dbReference type="SMART" id="SM00241">
    <property type="entry name" value="ZP"/>
    <property type="match status" value="1"/>
</dbReference>
<name>A0A0N4U1J5_DRAME</name>
<keyword evidence="4" id="KW-1185">Reference proteome</keyword>
<dbReference type="InterPro" id="IPR001507">
    <property type="entry name" value="ZP_dom"/>
</dbReference>
<accession>A0A0N4U1J5</accession>
<dbReference type="PROSITE" id="PS51034">
    <property type="entry name" value="ZP_2"/>
    <property type="match status" value="1"/>
</dbReference>
<dbReference type="STRING" id="318479.A0A0N4U1J5"/>
<dbReference type="EMBL" id="UYYG01001151">
    <property type="protein sequence ID" value="VDN54868.1"/>
    <property type="molecule type" value="Genomic_DNA"/>
</dbReference>
<dbReference type="WBParaSite" id="DME_0000048101-mRNA-1">
    <property type="protein sequence ID" value="DME_0000048101-mRNA-1"/>
    <property type="gene ID" value="DME_0000048101"/>
</dbReference>
<dbReference type="InterPro" id="IPR042235">
    <property type="entry name" value="ZP-C_dom"/>
</dbReference>
<gene>
    <name evidence="2" type="ORF">DME_LOCUS4841</name>
</gene>
<dbReference type="Proteomes" id="UP000274756">
    <property type="component" value="Unassembled WGS sequence"/>
</dbReference>
<dbReference type="PANTHER" id="PTHR46560:SF13">
    <property type="entry name" value="ZP DOMAIN-CONTAINING PROTEIN"/>
    <property type="match status" value="1"/>
</dbReference>
<dbReference type="AlphaFoldDB" id="A0A0N4U1J5"/>
<evidence type="ECO:0000313" key="3">
    <source>
        <dbReference type="Proteomes" id="UP000038040"/>
    </source>
</evidence>
<dbReference type="Gene3D" id="2.60.40.4100">
    <property type="entry name" value="Zona pellucida, ZP-C domain"/>
    <property type="match status" value="1"/>
</dbReference>
<evidence type="ECO:0000313" key="4">
    <source>
        <dbReference type="Proteomes" id="UP000274756"/>
    </source>
</evidence>